<keyword evidence="1" id="KW-1133">Transmembrane helix</keyword>
<dbReference type="RefSeq" id="WP_000548944.1">
    <property type="nucleotide sequence ID" value="NZ_JARTIK010000012.1"/>
</dbReference>
<evidence type="ECO:0000313" key="2">
    <source>
        <dbReference type="EMBL" id="MED4678894.1"/>
    </source>
</evidence>
<organism evidence="2 3">
    <name type="scientific">Bacillus nitratireducens</name>
    <dbReference type="NCBI Taxonomy" id="2026193"/>
    <lineage>
        <taxon>Bacteria</taxon>
        <taxon>Bacillati</taxon>
        <taxon>Bacillota</taxon>
        <taxon>Bacilli</taxon>
        <taxon>Bacillales</taxon>
        <taxon>Bacillaceae</taxon>
        <taxon>Bacillus</taxon>
        <taxon>Bacillus cereus group</taxon>
    </lineage>
</organism>
<feature type="transmembrane region" description="Helical" evidence="1">
    <location>
        <begin position="7"/>
        <end position="23"/>
    </location>
</feature>
<feature type="transmembrane region" description="Helical" evidence="1">
    <location>
        <begin position="29"/>
        <end position="45"/>
    </location>
</feature>
<proteinExistence type="predicted"/>
<keyword evidence="1" id="KW-0472">Membrane</keyword>
<keyword evidence="1" id="KW-0812">Transmembrane</keyword>
<name>A0ABU6PC44_9BACI</name>
<protein>
    <submittedName>
        <fullName evidence="2">Uncharacterized protein</fullName>
    </submittedName>
</protein>
<evidence type="ECO:0000313" key="3">
    <source>
        <dbReference type="Proteomes" id="UP001336122"/>
    </source>
</evidence>
<gene>
    <name evidence="2" type="ORF">P9485_13670</name>
</gene>
<sequence length="55" mass="6230">MHKIINFIWGIVLLLYTLVSFFVSNGSAVRFILVLTIFLIFSVVLERGNAKKTAD</sequence>
<keyword evidence="3" id="KW-1185">Reference proteome</keyword>
<comment type="caution">
    <text evidence="2">The sequence shown here is derived from an EMBL/GenBank/DDBJ whole genome shotgun (WGS) entry which is preliminary data.</text>
</comment>
<dbReference type="EMBL" id="JARTIK010000012">
    <property type="protein sequence ID" value="MED4678894.1"/>
    <property type="molecule type" value="Genomic_DNA"/>
</dbReference>
<accession>A0ABU6PC44</accession>
<reference evidence="2 3" key="1">
    <citation type="submission" date="2023-03" db="EMBL/GenBank/DDBJ databases">
        <title>Bacillus Genome Sequencing.</title>
        <authorList>
            <person name="Dunlap C."/>
        </authorList>
    </citation>
    <scope>NUCLEOTIDE SEQUENCE [LARGE SCALE GENOMIC DNA]</scope>
    <source>
        <strain evidence="2 3">NRS-319</strain>
    </source>
</reference>
<dbReference type="Proteomes" id="UP001336122">
    <property type="component" value="Unassembled WGS sequence"/>
</dbReference>
<evidence type="ECO:0000256" key="1">
    <source>
        <dbReference type="SAM" id="Phobius"/>
    </source>
</evidence>